<comment type="caution">
    <text evidence="1">The sequence shown here is derived from an EMBL/GenBank/DDBJ whole genome shotgun (WGS) entry which is preliminary data.</text>
</comment>
<accession>A0A2P5A7J8</accession>
<dbReference type="AlphaFoldDB" id="A0A2P5A7J8"/>
<reference evidence="2" key="1">
    <citation type="submission" date="2016-06" db="EMBL/GenBank/DDBJ databases">
        <title>Parallel loss of symbiosis genes in relatives of nitrogen-fixing non-legume Parasponia.</title>
        <authorList>
            <person name="Van Velzen R."/>
            <person name="Holmer R."/>
            <person name="Bu F."/>
            <person name="Rutten L."/>
            <person name="Van Zeijl A."/>
            <person name="Liu W."/>
            <person name="Santuari L."/>
            <person name="Cao Q."/>
            <person name="Sharma T."/>
            <person name="Shen D."/>
            <person name="Roswanjaya Y."/>
            <person name="Wardhani T."/>
            <person name="Kalhor M.S."/>
            <person name="Jansen J."/>
            <person name="Van den Hoogen J."/>
            <person name="Gungor B."/>
            <person name="Hartog M."/>
            <person name="Hontelez J."/>
            <person name="Verver J."/>
            <person name="Yang W.-C."/>
            <person name="Schijlen E."/>
            <person name="Repin R."/>
            <person name="Schilthuizen M."/>
            <person name="Schranz E."/>
            <person name="Heidstra R."/>
            <person name="Miyata K."/>
            <person name="Fedorova E."/>
            <person name="Kohlen W."/>
            <person name="Bisseling T."/>
            <person name="Smit S."/>
            <person name="Geurts R."/>
        </authorList>
    </citation>
    <scope>NUCLEOTIDE SEQUENCE [LARGE SCALE GENOMIC DNA]</scope>
    <source>
        <strain evidence="2">cv. RG33-2</strain>
    </source>
</reference>
<keyword evidence="2" id="KW-1185">Reference proteome</keyword>
<dbReference type="InParanoid" id="A0A2P5A7J8"/>
<proteinExistence type="predicted"/>
<feature type="non-terminal residue" evidence="1">
    <location>
        <position position="126"/>
    </location>
</feature>
<dbReference type="EMBL" id="JXTC01001114">
    <property type="protein sequence ID" value="PON32489.1"/>
    <property type="molecule type" value="Genomic_DNA"/>
</dbReference>
<dbReference type="Proteomes" id="UP000237000">
    <property type="component" value="Unassembled WGS sequence"/>
</dbReference>
<sequence length="126" mass="13596">YSSPLSPDSQADRRVWHHDPSGSYAVKSGYKLDYSLTQDCSSSGECSDSNKAIFRVLWGCNLAKQVWYFSSIGASLSGFTGVFFGELCVFAITALSPDDLENTISSPQEILDRASRLLAGLVGADS</sequence>
<name>A0A2P5A7J8_TREOI</name>
<evidence type="ECO:0000313" key="2">
    <source>
        <dbReference type="Proteomes" id="UP000237000"/>
    </source>
</evidence>
<evidence type="ECO:0000313" key="1">
    <source>
        <dbReference type="EMBL" id="PON32489.1"/>
    </source>
</evidence>
<protein>
    <submittedName>
        <fullName evidence="1">Uncharacterized protein</fullName>
    </submittedName>
</protein>
<feature type="non-terminal residue" evidence="1">
    <location>
        <position position="1"/>
    </location>
</feature>
<gene>
    <name evidence="1" type="ORF">TorRG33x02_356300</name>
</gene>
<organism evidence="1 2">
    <name type="scientific">Trema orientale</name>
    <name type="common">Charcoal tree</name>
    <name type="synonym">Celtis orientalis</name>
    <dbReference type="NCBI Taxonomy" id="63057"/>
    <lineage>
        <taxon>Eukaryota</taxon>
        <taxon>Viridiplantae</taxon>
        <taxon>Streptophyta</taxon>
        <taxon>Embryophyta</taxon>
        <taxon>Tracheophyta</taxon>
        <taxon>Spermatophyta</taxon>
        <taxon>Magnoliopsida</taxon>
        <taxon>eudicotyledons</taxon>
        <taxon>Gunneridae</taxon>
        <taxon>Pentapetalae</taxon>
        <taxon>rosids</taxon>
        <taxon>fabids</taxon>
        <taxon>Rosales</taxon>
        <taxon>Cannabaceae</taxon>
        <taxon>Trema</taxon>
    </lineage>
</organism>